<dbReference type="InterPro" id="IPR019257">
    <property type="entry name" value="MeTrfase_dom"/>
</dbReference>
<proteinExistence type="predicted"/>
<dbReference type="PIRSF" id="PIRSF018005">
    <property type="entry name" value="UCP018005"/>
    <property type="match status" value="1"/>
</dbReference>
<comment type="caution">
    <text evidence="4">The sequence shown here is derived from an EMBL/GenBank/DDBJ whole genome shotgun (WGS) entry which is preliminary data.</text>
</comment>
<dbReference type="PANTHER" id="PTHR43397">
    <property type="entry name" value="ERGOTHIONEINE BIOSYNTHESIS PROTEIN 1"/>
    <property type="match status" value="1"/>
</dbReference>
<evidence type="ECO:0000256" key="2">
    <source>
        <dbReference type="ARBA" id="ARBA00022679"/>
    </source>
</evidence>
<sequence>MPTQLTAEINQSSTFLQDVLAGLTSSPKKLQSKYFYDAAGDILFQEIMNCPEYYLTNCEMEIFSEQTAGLAEVVLNGFREFDLIELGAGDATKSTHLLRHLLEIKADFTYLPIDISSHVIEELEQTLPAKLPGLKLQGLNGDYFDMLKEARVMSDRPKVVLLMGSNIGNMPVKEAYMFCAALRQQLSPGDLALIGFDLKKNPKTILAAYDDAAGITKNFNLNLLKRINNELNVNFKLNQFDHYATYDPESGSCKSYLISLVKQEVQIGESELIQFEENEFIDMEISQKYTLQQTDDMALNAGFEPVKHFFDSKNWFVDVVWKAV</sequence>
<dbReference type="SUPFAM" id="SSF53335">
    <property type="entry name" value="S-adenosyl-L-methionine-dependent methyltransferases"/>
    <property type="match status" value="1"/>
</dbReference>
<evidence type="ECO:0000256" key="1">
    <source>
        <dbReference type="ARBA" id="ARBA00022603"/>
    </source>
</evidence>
<reference evidence="4 5" key="1">
    <citation type="submission" date="2019-12" db="EMBL/GenBank/DDBJ databases">
        <title>Mucilaginibacter sp. HMF7410 genome sequencing and assembly.</title>
        <authorList>
            <person name="Kang H."/>
            <person name="Cha I."/>
            <person name="Kim H."/>
            <person name="Joh K."/>
        </authorList>
    </citation>
    <scope>NUCLEOTIDE SEQUENCE [LARGE SCALE GENOMIC DNA]</scope>
    <source>
        <strain evidence="4 5">HMF7410</strain>
    </source>
</reference>
<evidence type="ECO:0000259" key="3">
    <source>
        <dbReference type="Pfam" id="PF10017"/>
    </source>
</evidence>
<keyword evidence="2 4" id="KW-0808">Transferase</keyword>
<dbReference type="InterPro" id="IPR051128">
    <property type="entry name" value="EgtD_Methyltrsf_superfamily"/>
</dbReference>
<dbReference type="Proteomes" id="UP000462014">
    <property type="component" value="Unassembled WGS sequence"/>
</dbReference>
<keyword evidence="5" id="KW-1185">Reference proteome</keyword>
<dbReference type="Pfam" id="PF10017">
    <property type="entry name" value="Methyltransf_33"/>
    <property type="match status" value="1"/>
</dbReference>
<dbReference type="RefSeq" id="WP_157568411.1">
    <property type="nucleotide sequence ID" value="NZ_WPIK01000014.1"/>
</dbReference>
<name>A0A7K1SZQ9_9SPHI</name>
<dbReference type="InterPro" id="IPR029063">
    <property type="entry name" value="SAM-dependent_MTases_sf"/>
</dbReference>
<dbReference type="Gene3D" id="3.40.50.150">
    <property type="entry name" value="Vaccinia Virus protein VP39"/>
    <property type="match status" value="1"/>
</dbReference>
<accession>A0A7K1SZQ9</accession>
<organism evidence="4 5">
    <name type="scientific">Mucilaginibacter arboris</name>
    <dbReference type="NCBI Taxonomy" id="2682090"/>
    <lineage>
        <taxon>Bacteria</taxon>
        <taxon>Pseudomonadati</taxon>
        <taxon>Bacteroidota</taxon>
        <taxon>Sphingobacteriia</taxon>
        <taxon>Sphingobacteriales</taxon>
        <taxon>Sphingobacteriaceae</taxon>
        <taxon>Mucilaginibacter</taxon>
    </lineage>
</organism>
<feature type="domain" description="Histidine-specific methyltransferase SAM-dependent" evidence="3">
    <location>
        <begin position="16"/>
        <end position="322"/>
    </location>
</feature>
<protein>
    <submittedName>
        <fullName evidence="4">L-histidine N(Alpha)-methyltransferase</fullName>
    </submittedName>
</protein>
<dbReference type="EMBL" id="WPIK01000014">
    <property type="protein sequence ID" value="MVN22799.1"/>
    <property type="molecule type" value="Genomic_DNA"/>
</dbReference>
<dbReference type="PANTHER" id="PTHR43397:SF1">
    <property type="entry name" value="ERGOTHIONEINE BIOSYNTHESIS PROTEIN 1"/>
    <property type="match status" value="1"/>
</dbReference>
<evidence type="ECO:0000313" key="4">
    <source>
        <dbReference type="EMBL" id="MVN22799.1"/>
    </source>
</evidence>
<dbReference type="InterPro" id="IPR017804">
    <property type="entry name" value="MeTrfase_EgtD-like"/>
</dbReference>
<dbReference type="GO" id="GO:0008168">
    <property type="term" value="F:methyltransferase activity"/>
    <property type="evidence" value="ECO:0007669"/>
    <property type="project" value="UniProtKB-KW"/>
</dbReference>
<evidence type="ECO:0000313" key="5">
    <source>
        <dbReference type="Proteomes" id="UP000462014"/>
    </source>
</evidence>
<dbReference type="GO" id="GO:0032259">
    <property type="term" value="P:methylation"/>
    <property type="evidence" value="ECO:0007669"/>
    <property type="project" value="UniProtKB-KW"/>
</dbReference>
<gene>
    <name evidence="4" type="ORF">GO621_14825</name>
</gene>
<dbReference type="AlphaFoldDB" id="A0A7K1SZQ9"/>
<keyword evidence="1 4" id="KW-0489">Methyltransferase</keyword>